<gene>
    <name evidence="10" type="primary">20212922</name>
    <name evidence="9" type="ORF">HELRODRAFT_194199</name>
</gene>
<comment type="similarity">
    <text evidence="1">Belongs to the protein kinase superfamily. CAMK Ser/Thr protein kinase family.</text>
</comment>
<keyword evidence="5" id="KW-0418">Kinase</keyword>
<feature type="region of interest" description="Disordered" evidence="7">
    <location>
        <begin position="358"/>
        <end position="427"/>
    </location>
</feature>
<dbReference type="Proteomes" id="UP000015101">
    <property type="component" value="Unassembled WGS sequence"/>
</dbReference>
<keyword evidence="6" id="KW-0067">ATP-binding</keyword>
<keyword evidence="2" id="KW-0723">Serine/threonine-protein kinase</keyword>
<evidence type="ECO:0000313" key="9">
    <source>
        <dbReference type="EMBL" id="ESN92474.1"/>
    </source>
</evidence>
<reference evidence="11" key="1">
    <citation type="submission" date="2012-12" db="EMBL/GenBank/DDBJ databases">
        <authorList>
            <person name="Hellsten U."/>
            <person name="Grimwood J."/>
            <person name="Chapman J.A."/>
            <person name="Shapiro H."/>
            <person name="Aerts A."/>
            <person name="Otillar R.P."/>
            <person name="Terry A.Y."/>
            <person name="Boore J.L."/>
            <person name="Simakov O."/>
            <person name="Marletaz F."/>
            <person name="Cho S.-J."/>
            <person name="Edsinger-Gonzales E."/>
            <person name="Havlak P."/>
            <person name="Kuo D.-H."/>
            <person name="Larsson T."/>
            <person name="Lv J."/>
            <person name="Arendt D."/>
            <person name="Savage R."/>
            <person name="Osoegawa K."/>
            <person name="de Jong P."/>
            <person name="Lindberg D.R."/>
            <person name="Seaver E.C."/>
            <person name="Weisblat D.A."/>
            <person name="Putnam N.H."/>
            <person name="Grigoriev I.V."/>
            <person name="Rokhsar D.S."/>
        </authorList>
    </citation>
    <scope>NUCLEOTIDE SEQUENCE</scope>
</reference>
<reference evidence="10" key="3">
    <citation type="submission" date="2015-06" db="UniProtKB">
        <authorList>
            <consortium name="EnsemblMetazoa"/>
        </authorList>
    </citation>
    <scope>IDENTIFICATION</scope>
</reference>
<dbReference type="Gene3D" id="1.10.510.10">
    <property type="entry name" value="Transferase(Phosphotransferase) domain 1"/>
    <property type="match status" value="1"/>
</dbReference>
<dbReference type="GO" id="GO:0005516">
    <property type="term" value="F:calmodulin binding"/>
    <property type="evidence" value="ECO:0000318"/>
    <property type="project" value="GO_Central"/>
</dbReference>
<keyword evidence="4" id="KW-0547">Nucleotide-binding</keyword>
<protein>
    <recommendedName>
        <fullName evidence="8">Protein kinase domain-containing protein</fullName>
    </recommendedName>
</protein>
<evidence type="ECO:0000256" key="3">
    <source>
        <dbReference type="ARBA" id="ARBA00022679"/>
    </source>
</evidence>
<accession>T1FVS6</accession>
<dbReference type="GO" id="GO:0005524">
    <property type="term" value="F:ATP binding"/>
    <property type="evidence" value="ECO:0007669"/>
    <property type="project" value="UniProtKB-KW"/>
</dbReference>
<dbReference type="HOGENOM" id="CLU_529226_0_0_1"/>
<evidence type="ECO:0000256" key="1">
    <source>
        <dbReference type="ARBA" id="ARBA00006692"/>
    </source>
</evidence>
<evidence type="ECO:0000256" key="2">
    <source>
        <dbReference type="ARBA" id="ARBA00022527"/>
    </source>
</evidence>
<dbReference type="GO" id="GO:0035556">
    <property type="term" value="P:intracellular signal transduction"/>
    <property type="evidence" value="ECO:0000318"/>
    <property type="project" value="GO_Central"/>
</dbReference>
<sequence>MSGGTLLERLTRDGPLPELDVSKIVGGLASALKFLHDRSVAHRDLKLENILCSAPGDSGSSSSSNYNQDGNLSGLHPVKLCDFDLSTEFSGLRVVSKNDGSGGSRCWGDDDYDTSFTITTMNNFASAVGSLDYMAPEVVSVWLYESDQYTEQCDLWSLGVVMFILLSGLKPIVARRPHNCVCRMRTDYYQCEYCKEEHFEEIKRGRYDMSGPEWSSISEGAKDLIRGLLVVDPTKRLTAQQVLAHPWIVDPLSHLRIPDPLAHPWSVLDPVAFRPSAPVPIPCTPCRKAKSNRNKYNYNDDRNNNFENQMMKMLQLRDGDEDGCDDNHSHNHSDEVNDRSDDISGNINVSSIFSSQLSNYCGSEDEGDEDDDDDDDDGDDDDSNESDDEREDADANQDDNERQDDDDDDDEEGEEDDEDDDDGDYGRHWVFVEYSPFFMDLDDNKIEESQLKRDETETETDQFVSLLSSYEKPKVAGMCDGESRDVPVQKMLLFGSCDSGNVSGVSPLGSPVLKF</sequence>
<feature type="compositionally biased region" description="Basic and acidic residues" evidence="7">
    <location>
        <begin position="325"/>
        <end position="342"/>
    </location>
</feature>
<dbReference type="AlphaFoldDB" id="T1FVS6"/>
<dbReference type="GO" id="GO:0005634">
    <property type="term" value="C:nucleus"/>
    <property type="evidence" value="ECO:0000318"/>
    <property type="project" value="GO_Central"/>
</dbReference>
<dbReference type="CTD" id="20212922"/>
<reference evidence="9 11" key="2">
    <citation type="journal article" date="2013" name="Nature">
        <title>Insights into bilaterian evolution from three spiralian genomes.</title>
        <authorList>
            <person name="Simakov O."/>
            <person name="Marletaz F."/>
            <person name="Cho S.J."/>
            <person name="Edsinger-Gonzales E."/>
            <person name="Havlak P."/>
            <person name="Hellsten U."/>
            <person name="Kuo D.H."/>
            <person name="Larsson T."/>
            <person name="Lv J."/>
            <person name="Arendt D."/>
            <person name="Savage R."/>
            <person name="Osoegawa K."/>
            <person name="de Jong P."/>
            <person name="Grimwood J."/>
            <person name="Chapman J.A."/>
            <person name="Shapiro H."/>
            <person name="Aerts A."/>
            <person name="Otillar R.P."/>
            <person name="Terry A.Y."/>
            <person name="Boore J.L."/>
            <person name="Grigoriev I.V."/>
            <person name="Lindberg D.R."/>
            <person name="Seaver E.C."/>
            <person name="Weisblat D.A."/>
            <person name="Putnam N.H."/>
            <person name="Rokhsar D.S."/>
        </authorList>
    </citation>
    <scope>NUCLEOTIDE SEQUENCE</scope>
</reference>
<name>T1FVS6_HELRO</name>
<feature type="domain" description="Protein kinase" evidence="8">
    <location>
        <begin position="1"/>
        <end position="248"/>
    </location>
</feature>
<dbReference type="EnsemblMetazoa" id="HelroT194199">
    <property type="protein sequence ID" value="HelroP194199"/>
    <property type="gene ID" value="HelroG194199"/>
</dbReference>
<dbReference type="InParanoid" id="T1FVS6"/>
<feature type="region of interest" description="Disordered" evidence="7">
    <location>
        <begin position="318"/>
        <end position="346"/>
    </location>
</feature>
<dbReference type="RefSeq" id="XP_009029406.1">
    <property type="nucleotide sequence ID" value="XM_009031158.1"/>
</dbReference>
<dbReference type="FunFam" id="1.10.510.10:FF:002203">
    <property type="entry name" value="Uncharacterized protein"/>
    <property type="match status" value="1"/>
</dbReference>
<dbReference type="EMBL" id="KB097640">
    <property type="protein sequence ID" value="ESN92474.1"/>
    <property type="molecule type" value="Genomic_DNA"/>
</dbReference>
<dbReference type="GO" id="GO:0005737">
    <property type="term" value="C:cytoplasm"/>
    <property type="evidence" value="ECO:0000318"/>
    <property type="project" value="GO_Central"/>
</dbReference>
<dbReference type="GO" id="GO:0004683">
    <property type="term" value="F:calcium/calmodulin-dependent protein kinase activity"/>
    <property type="evidence" value="ECO:0000318"/>
    <property type="project" value="GO_Central"/>
</dbReference>
<proteinExistence type="inferred from homology"/>
<dbReference type="KEGG" id="hro:HELRODRAFT_194199"/>
<dbReference type="InterPro" id="IPR011009">
    <property type="entry name" value="Kinase-like_dom_sf"/>
</dbReference>
<dbReference type="SMART" id="SM00220">
    <property type="entry name" value="S_TKc"/>
    <property type="match status" value="1"/>
</dbReference>
<evidence type="ECO:0000313" key="10">
    <source>
        <dbReference type="EnsemblMetazoa" id="HelroP194199"/>
    </source>
</evidence>
<dbReference type="InterPro" id="IPR050205">
    <property type="entry name" value="CDPK_Ser/Thr_kinases"/>
</dbReference>
<dbReference type="GeneID" id="20212922"/>
<evidence type="ECO:0000256" key="4">
    <source>
        <dbReference type="ARBA" id="ARBA00022741"/>
    </source>
</evidence>
<evidence type="ECO:0000256" key="6">
    <source>
        <dbReference type="ARBA" id="ARBA00022840"/>
    </source>
</evidence>
<dbReference type="SUPFAM" id="SSF56112">
    <property type="entry name" value="Protein kinase-like (PK-like)"/>
    <property type="match status" value="1"/>
</dbReference>
<organism evidence="10 11">
    <name type="scientific">Helobdella robusta</name>
    <name type="common">Californian leech</name>
    <dbReference type="NCBI Taxonomy" id="6412"/>
    <lineage>
        <taxon>Eukaryota</taxon>
        <taxon>Metazoa</taxon>
        <taxon>Spiralia</taxon>
        <taxon>Lophotrochozoa</taxon>
        <taxon>Annelida</taxon>
        <taxon>Clitellata</taxon>
        <taxon>Hirudinea</taxon>
        <taxon>Rhynchobdellida</taxon>
        <taxon>Glossiphoniidae</taxon>
        <taxon>Helobdella</taxon>
    </lineage>
</organism>
<dbReference type="OrthoDB" id="63267at2759"/>
<dbReference type="InterPro" id="IPR008271">
    <property type="entry name" value="Ser/Thr_kinase_AS"/>
</dbReference>
<dbReference type="PROSITE" id="PS50011">
    <property type="entry name" value="PROTEIN_KINASE_DOM"/>
    <property type="match status" value="1"/>
</dbReference>
<evidence type="ECO:0000259" key="8">
    <source>
        <dbReference type="PROSITE" id="PS50011"/>
    </source>
</evidence>
<dbReference type="EMBL" id="AMQM01007548">
    <property type="status" value="NOT_ANNOTATED_CDS"/>
    <property type="molecule type" value="Genomic_DNA"/>
</dbReference>
<keyword evidence="11" id="KW-1185">Reference proteome</keyword>
<dbReference type="Pfam" id="PF00069">
    <property type="entry name" value="Pkinase"/>
    <property type="match status" value="1"/>
</dbReference>
<evidence type="ECO:0000256" key="5">
    <source>
        <dbReference type="ARBA" id="ARBA00022777"/>
    </source>
</evidence>
<dbReference type="GO" id="GO:0009931">
    <property type="term" value="F:calcium-dependent protein serine/threonine kinase activity"/>
    <property type="evidence" value="ECO:0000318"/>
    <property type="project" value="GO_Central"/>
</dbReference>
<dbReference type="PROSITE" id="PS00108">
    <property type="entry name" value="PROTEIN_KINASE_ST"/>
    <property type="match status" value="1"/>
</dbReference>
<evidence type="ECO:0000256" key="7">
    <source>
        <dbReference type="SAM" id="MobiDB-lite"/>
    </source>
</evidence>
<keyword evidence="3" id="KW-0808">Transferase</keyword>
<evidence type="ECO:0000313" key="11">
    <source>
        <dbReference type="Proteomes" id="UP000015101"/>
    </source>
</evidence>
<dbReference type="PANTHER" id="PTHR24349">
    <property type="entry name" value="SERINE/THREONINE-PROTEIN KINASE"/>
    <property type="match status" value="1"/>
</dbReference>
<feature type="compositionally biased region" description="Acidic residues" evidence="7">
    <location>
        <begin position="363"/>
        <end position="423"/>
    </location>
</feature>
<dbReference type="eggNOG" id="KOG0607">
    <property type="taxonomic scope" value="Eukaryota"/>
</dbReference>
<dbReference type="InterPro" id="IPR000719">
    <property type="entry name" value="Prot_kinase_dom"/>
</dbReference>